<keyword evidence="2" id="KW-0004">4Fe-4S</keyword>
<dbReference type="Proteomes" id="UP000521676">
    <property type="component" value="Unassembled WGS sequence"/>
</dbReference>
<feature type="domain" description="4Fe-4S ferredoxin-type" evidence="6">
    <location>
        <begin position="68"/>
        <end position="99"/>
    </location>
</feature>
<protein>
    <submittedName>
        <fullName evidence="7">4Fe-4S binding protein</fullName>
    </submittedName>
</protein>
<dbReference type="PANTHER" id="PTHR24960:SF79">
    <property type="entry name" value="PHOTOSYSTEM I IRON-SULFUR CENTER"/>
    <property type="match status" value="1"/>
</dbReference>
<dbReference type="Gene3D" id="3.30.70.20">
    <property type="match status" value="2"/>
</dbReference>
<reference evidence="7 9" key="1">
    <citation type="submission" date="2020-06" db="EMBL/GenBank/DDBJ databases">
        <title>Anoxygenic phototrophic Chloroflexota member uses a Type I reaction center.</title>
        <authorList>
            <person name="Tsuji J.M."/>
            <person name="Shaw N.A."/>
            <person name="Nagashima S."/>
            <person name="Venkiteswaran J."/>
            <person name="Schiff S.L."/>
            <person name="Hanada S."/>
            <person name="Tank M."/>
            <person name="Neufeld J.D."/>
        </authorList>
    </citation>
    <scope>NUCLEOTIDE SEQUENCE [LARGE SCALE GENOMIC DNA]</scope>
    <source>
        <strain evidence="7">L227-S17</strain>
    </source>
</reference>
<dbReference type="Proteomes" id="UP001431572">
    <property type="component" value="Chromosome 2"/>
</dbReference>
<reference evidence="8" key="2">
    <citation type="journal article" date="2024" name="Nature">
        <title>Anoxygenic phototroph of the Chloroflexota uses a type I reaction centre.</title>
        <authorList>
            <person name="Tsuji J.M."/>
            <person name="Shaw N.A."/>
            <person name="Nagashima S."/>
            <person name="Venkiteswaran J.J."/>
            <person name="Schiff S.L."/>
            <person name="Watanabe T."/>
            <person name="Fukui M."/>
            <person name="Hanada S."/>
            <person name="Tank M."/>
            <person name="Neufeld J.D."/>
        </authorList>
    </citation>
    <scope>NUCLEOTIDE SEQUENCE</scope>
    <source>
        <strain evidence="8">L227-S17</strain>
    </source>
</reference>
<dbReference type="InterPro" id="IPR017896">
    <property type="entry name" value="4Fe4S_Fe-S-bd"/>
</dbReference>
<evidence type="ECO:0000313" key="10">
    <source>
        <dbReference type="Proteomes" id="UP001431572"/>
    </source>
</evidence>
<organism evidence="7 9">
    <name type="scientific">Candidatus Chlorohelix allophototropha</name>
    <dbReference type="NCBI Taxonomy" id="3003348"/>
    <lineage>
        <taxon>Bacteria</taxon>
        <taxon>Bacillati</taxon>
        <taxon>Chloroflexota</taxon>
        <taxon>Chloroflexia</taxon>
        <taxon>Candidatus Chloroheliales</taxon>
        <taxon>Candidatus Chloroheliaceae</taxon>
        <taxon>Candidatus Chlorohelix</taxon>
    </lineage>
</organism>
<evidence type="ECO:0000256" key="4">
    <source>
        <dbReference type="ARBA" id="ARBA00023004"/>
    </source>
</evidence>
<dbReference type="AlphaFoldDB" id="A0A8T7M6G3"/>
<proteinExistence type="predicted"/>
<dbReference type="GO" id="GO:0046872">
    <property type="term" value="F:metal ion binding"/>
    <property type="evidence" value="ECO:0007669"/>
    <property type="project" value="UniProtKB-KW"/>
</dbReference>
<sequence length="142" mass="15983">MASKKKYFNHYVGTDIRLLAFVPKKTRYTIDESKCIGCTNCIDVCPTLPKAIFESEILAVARYPEEVYVYAIDQTRCTGCGRCASVCPSEPRTIYLSPVKTTVDVAGKSKEVLTNRPDVTISGAKRLNRVPIWYTRKEGYTE</sequence>
<keyword evidence="3" id="KW-0479">Metal-binding</keyword>
<dbReference type="EMBL" id="JACATZ010000003">
    <property type="protein sequence ID" value="NWJ47707.1"/>
    <property type="molecule type" value="Genomic_DNA"/>
</dbReference>
<name>A0A8T7M6G3_9CHLR</name>
<gene>
    <name evidence="7" type="ORF">HXX08_17780</name>
    <name evidence="8" type="ORF">OZ401_003239</name>
</gene>
<evidence type="ECO:0000313" key="8">
    <source>
        <dbReference type="EMBL" id="WJW69612.1"/>
    </source>
</evidence>
<evidence type="ECO:0000256" key="2">
    <source>
        <dbReference type="ARBA" id="ARBA00022485"/>
    </source>
</evidence>
<dbReference type="SUPFAM" id="SSF54862">
    <property type="entry name" value="4Fe-4S ferredoxins"/>
    <property type="match status" value="1"/>
</dbReference>
<dbReference type="PANTHER" id="PTHR24960">
    <property type="entry name" value="PHOTOSYSTEM I IRON-SULFUR CENTER-RELATED"/>
    <property type="match status" value="1"/>
</dbReference>
<feature type="domain" description="4Fe-4S ferredoxin-type" evidence="6">
    <location>
        <begin position="26"/>
        <end position="57"/>
    </location>
</feature>
<evidence type="ECO:0000256" key="5">
    <source>
        <dbReference type="ARBA" id="ARBA00023014"/>
    </source>
</evidence>
<evidence type="ECO:0000259" key="6">
    <source>
        <dbReference type="PROSITE" id="PS51379"/>
    </source>
</evidence>
<comment type="cofactor">
    <cofactor evidence="1">
        <name>[4Fe-4S] cluster</name>
        <dbReference type="ChEBI" id="CHEBI:49883"/>
    </cofactor>
</comment>
<evidence type="ECO:0000256" key="3">
    <source>
        <dbReference type="ARBA" id="ARBA00022723"/>
    </source>
</evidence>
<dbReference type="RefSeq" id="WP_341471486.1">
    <property type="nucleotide sequence ID" value="NZ_CP128400.1"/>
</dbReference>
<evidence type="ECO:0000313" key="7">
    <source>
        <dbReference type="EMBL" id="NWJ47707.1"/>
    </source>
</evidence>
<dbReference type="InterPro" id="IPR017900">
    <property type="entry name" value="4Fe4S_Fe_S_CS"/>
</dbReference>
<dbReference type="EMBL" id="CP128400">
    <property type="protein sequence ID" value="WJW69612.1"/>
    <property type="molecule type" value="Genomic_DNA"/>
</dbReference>
<accession>A0A8T7M6G3</accession>
<dbReference type="PROSITE" id="PS00198">
    <property type="entry name" value="4FE4S_FER_1"/>
    <property type="match status" value="2"/>
</dbReference>
<keyword evidence="5" id="KW-0411">Iron-sulfur</keyword>
<dbReference type="PROSITE" id="PS51379">
    <property type="entry name" value="4FE4S_FER_2"/>
    <property type="match status" value="2"/>
</dbReference>
<evidence type="ECO:0000313" key="9">
    <source>
        <dbReference type="Proteomes" id="UP000521676"/>
    </source>
</evidence>
<evidence type="ECO:0000256" key="1">
    <source>
        <dbReference type="ARBA" id="ARBA00001966"/>
    </source>
</evidence>
<keyword evidence="4" id="KW-0408">Iron</keyword>
<keyword evidence="10" id="KW-1185">Reference proteome</keyword>
<dbReference type="InterPro" id="IPR050157">
    <property type="entry name" value="PSI_iron-sulfur_center"/>
</dbReference>
<dbReference type="GO" id="GO:0051539">
    <property type="term" value="F:4 iron, 4 sulfur cluster binding"/>
    <property type="evidence" value="ECO:0007669"/>
    <property type="project" value="UniProtKB-KW"/>
</dbReference>
<dbReference type="Pfam" id="PF14697">
    <property type="entry name" value="Fer4_21"/>
    <property type="match status" value="1"/>
</dbReference>